<dbReference type="GO" id="GO:0044780">
    <property type="term" value="P:bacterial-type flagellum assembly"/>
    <property type="evidence" value="ECO:0007669"/>
    <property type="project" value="InterPro"/>
</dbReference>
<keyword evidence="6" id="KW-0282">Flagellum</keyword>
<dbReference type="GO" id="GO:0042597">
    <property type="term" value="C:periplasmic space"/>
    <property type="evidence" value="ECO:0007669"/>
    <property type="project" value="UniProtKB-SubCell"/>
</dbReference>
<evidence type="ECO:0000256" key="1">
    <source>
        <dbReference type="ARBA" id="ARBA00004418"/>
    </source>
</evidence>
<dbReference type="Pfam" id="PF13144">
    <property type="entry name" value="ChapFlgA"/>
    <property type="match status" value="1"/>
</dbReference>
<proteinExistence type="inferred from homology"/>
<evidence type="ECO:0000256" key="3">
    <source>
        <dbReference type="ARBA" id="ARBA00022764"/>
    </source>
</evidence>
<evidence type="ECO:0000313" key="6">
    <source>
        <dbReference type="EMBL" id="OHT21514.1"/>
    </source>
</evidence>
<dbReference type="Gene3D" id="2.30.30.760">
    <property type="match status" value="1"/>
</dbReference>
<feature type="signal peptide" evidence="4">
    <location>
        <begin position="1"/>
        <end position="20"/>
    </location>
</feature>
<dbReference type="PANTHER" id="PTHR36307:SF1">
    <property type="entry name" value="FLAGELLA BASAL BODY P-RING FORMATION PROTEIN FLGA"/>
    <property type="match status" value="1"/>
</dbReference>
<dbReference type="Proteomes" id="UP000179467">
    <property type="component" value="Unassembled WGS sequence"/>
</dbReference>
<dbReference type="InterPro" id="IPR039246">
    <property type="entry name" value="Flagellar_FlgA"/>
</dbReference>
<keyword evidence="3 4" id="KW-0574">Periplasm</keyword>
<evidence type="ECO:0000256" key="2">
    <source>
        <dbReference type="ARBA" id="ARBA00022729"/>
    </source>
</evidence>
<name>A0A1S1HGZ4_9SPHN</name>
<feature type="chain" id="PRO_5010009331" description="Flagella basal body P-ring formation protein FlgA" evidence="4">
    <location>
        <begin position="21"/>
        <end position="153"/>
    </location>
</feature>
<dbReference type="InterPro" id="IPR017585">
    <property type="entry name" value="SAF_FlgA"/>
</dbReference>
<dbReference type="RefSeq" id="WP_070934593.1">
    <property type="nucleotide sequence ID" value="NZ_MIPT01000001.1"/>
</dbReference>
<keyword evidence="4" id="KW-1005">Bacterial flagellum biogenesis</keyword>
<comment type="caution">
    <text evidence="6">The sequence shown here is derived from an EMBL/GenBank/DDBJ whole genome shotgun (WGS) entry which is preliminary data.</text>
</comment>
<evidence type="ECO:0000313" key="7">
    <source>
        <dbReference type="Proteomes" id="UP000179467"/>
    </source>
</evidence>
<comment type="similarity">
    <text evidence="4">Belongs to the FlgA family.</text>
</comment>
<dbReference type="EMBL" id="MIPT01000001">
    <property type="protein sequence ID" value="OHT21514.1"/>
    <property type="molecule type" value="Genomic_DNA"/>
</dbReference>
<dbReference type="AlphaFoldDB" id="A0A1S1HGZ4"/>
<evidence type="ECO:0000259" key="5">
    <source>
        <dbReference type="SMART" id="SM00858"/>
    </source>
</evidence>
<keyword evidence="7" id="KW-1185">Reference proteome</keyword>
<evidence type="ECO:0000256" key="4">
    <source>
        <dbReference type="RuleBase" id="RU362063"/>
    </source>
</evidence>
<keyword evidence="2 4" id="KW-0732">Signal</keyword>
<dbReference type="PANTHER" id="PTHR36307">
    <property type="entry name" value="FLAGELLA BASAL BODY P-RING FORMATION PROTEIN FLGA"/>
    <property type="match status" value="1"/>
</dbReference>
<gene>
    <name evidence="6" type="ORF">BHE75_03522</name>
</gene>
<reference evidence="6 7" key="1">
    <citation type="submission" date="2016-09" db="EMBL/GenBank/DDBJ databases">
        <title>Metabolic pathway, cell adaptation mechanisms and a novel monoxygenase revealed through proteogenomic-transcription analysis of a Sphingomonas haloaromaticamans strain degrading the fungicide ortho-phenylphenol.</title>
        <authorList>
            <person name="Perruchon C."/>
            <person name="Papadopoulou E.S."/>
            <person name="Rousidou C."/>
            <person name="Vasileiadis S."/>
            <person name="Tanou G."/>
            <person name="Amoutzias G."/>
            <person name="Molassiotis A."/>
            <person name="Karpouzas D.G."/>
        </authorList>
    </citation>
    <scope>NUCLEOTIDE SEQUENCE [LARGE SCALE GENOMIC DNA]</scope>
    <source>
        <strain evidence="6 7">P3</strain>
    </source>
</reference>
<keyword evidence="6" id="KW-0966">Cell projection</keyword>
<sequence>MALLLSIALAVAGAPAPAAALPAPPPATVQAPVLARTIEKGELMSAADFETAPLGPNAARGALPPAAAAGKEAARRLMAGAIVKGTDIVMPRLVRRGEAVTIAVVSGGLTITAPGRALTDGGKGDAVRVVSLSTNRTLDAVVDQPGRVRIAGQ</sequence>
<comment type="function">
    <text evidence="4">Involved in the assembly process of the P-ring formation. It may associate with FlgF on the rod constituting a structure essential for the P-ring assembly or may act as a modulator protein for the P-ring assembly.</text>
</comment>
<protein>
    <recommendedName>
        <fullName evidence="4">Flagella basal body P-ring formation protein FlgA</fullName>
    </recommendedName>
</protein>
<dbReference type="OrthoDB" id="7619725at2"/>
<accession>A0A1S1HGZ4</accession>
<feature type="domain" description="SAF" evidence="5">
    <location>
        <begin position="29"/>
        <end position="89"/>
    </location>
</feature>
<keyword evidence="6" id="KW-0969">Cilium</keyword>
<organism evidence="6 7">
    <name type="scientific">Edaphosphingomonas haloaromaticamans</name>
    <dbReference type="NCBI Taxonomy" id="653954"/>
    <lineage>
        <taxon>Bacteria</taxon>
        <taxon>Pseudomonadati</taxon>
        <taxon>Pseudomonadota</taxon>
        <taxon>Alphaproteobacteria</taxon>
        <taxon>Sphingomonadales</taxon>
        <taxon>Rhizorhabdaceae</taxon>
        <taxon>Edaphosphingomonas</taxon>
    </lineage>
</organism>
<dbReference type="InterPro" id="IPR013974">
    <property type="entry name" value="SAF"/>
</dbReference>
<dbReference type="SMART" id="SM00858">
    <property type="entry name" value="SAF"/>
    <property type="match status" value="1"/>
</dbReference>
<comment type="subcellular location">
    <subcellularLocation>
        <location evidence="1 4">Periplasm</location>
    </subcellularLocation>
</comment>
<dbReference type="NCBIfam" id="TIGR03170">
    <property type="entry name" value="flgA_cterm"/>
    <property type="match status" value="1"/>
</dbReference>